<keyword evidence="1" id="KW-0812">Transmembrane</keyword>
<evidence type="ECO:0000313" key="2">
    <source>
        <dbReference type="EnsemblMetazoa" id="AMEC003783-PA"/>
    </source>
</evidence>
<organism evidence="2 3">
    <name type="scientific">Anopheles melas</name>
    <dbReference type="NCBI Taxonomy" id="34690"/>
    <lineage>
        <taxon>Eukaryota</taxon>
        <taxon>Metazoa</taxon>
        <taxon>Ecdysozoa</taxon>
        <taxon>Arthropoda</taxon>
        <taxon>Hexapoda</taxon>
        <taxon>Insecta</taxon>
        <taxon>Pterygota</taxon>
        <taxon>Neoptera</taxon>
        <taxon>Endopterygota</taxon>
        <taxon>Diptera</taxon>
        <taxon>Nematocera</taxon>
        <taxon>Culicoidea</taxon>
        <taxon>Culicidae</taxon>
        <taxon>Anophelinae</taxon>
        <taxon>Anopheles</taxon>
    </lineage>
</organism>
<dbReference type="EnsemblMetazoa" id="AMEC003783-RA">
    <property type="protein sequence ID" value="AMEC003783-PA"/>
    <property type="gene ID" value="AMEC003783"/>
</dbReference>
<keyword evidence="1" id="KW-0472">Membrane</keyword>
<keyword evidence="1" id="KW-1133">Transmembrane helix</keyword>
<dbReference type="AlphaFoldDB" id="A0A182TK58"/>
<accession>A0A182TK58</accession>
<keyword evidence="3" id="KW-1185">Reference proteome</keyword>
<protein>
    <submittedName>
        <fullName evidence="2">Uncharacterized protein</fullName>
    </submittedName>
</protein>
<dbReference type="VEuPathDB" id="VectorBase:AMEC003783"/>
<sequence>MVVSILPAVFMMTRAWRQSAESCARLARFAKDRIGERVECVGKRPFGPGFRHQKGFGSRRSNSAVVPGAASVNMCNRMCAYVQRLALLGFCIVAFSVFWWCFFCSIYVVMFGDALATTGSAADRANAQHTARVGMMASSDDGHFSSSWA</sequence>
<evidence type="ECO:0000256" key="1">
    <source>
        <dbReference type="SAM" id="Phobius"/>
    </source>
</evidence>
<reference evidence="3" key="1">
    <citation type="submission" date="2014-01" db="EMBL/GenBank/DDBJ databases">
        <title>The Genome Sequence of Anopheles melas CM1001059_A (V2).</title>
        <authorList>
            <consortium name="The Broad Institute Genomics Platform"/>
            <person name="Neafsey D.E."/>
            <person name="Besansky N."/>
            <person name="Howell P."/>
            <person name="Walton C."/>
            <person name="Young S.K."/>
            <person name="Zeng Q."/>
            <person name="Gargeya S."/>
            <person name="Fitzgerald M."/>
            <person name="Haas B."/>
            <person name="Abouelleil A."/>
            <person name="Allen A.W."/>
            <person name="Alvarado L."/>
            <person name="Arachchi H.M."/>
            <person name="Berlin A.M."/>
            <person name="Chapman S.B."/>
            <person name="Gainer-Dewar J."/>
            <person name="Goldberg J."/>
            <person name="Griggs A."/>
            <person name="Gujja S."/>
            <person name="Hansen M."/>
            <person name="Howarth C."/>
            <person name="Imamovic A."/>
            <person name="Ireland A."/>
            <person name="Larimer J."/>
            <person name="McCowan C."/>
            <person name="Murphy C."/>
            <person name="Pearson M."/>
            <person name="Poon T.W."/>
            <person name="Priest M."/>
            <person name="Roberts A."/>
            <person name="Saif S."/>
            <person name="Shea T."/>
            <person name="Sisk P."/>
            <person name="Sykes S."/>
            <person name="Wortman J."/>
            <person name="Nusbaum C."/>
            <person name="Birren B."/>
        </authorList>
    </citation>
    <scope>NUCLEOTIDE SEQUENCE [LARGE SCALE GENOMIC DNA]</scope>
    <source>
        <strain evidence="3">CM1001059</strain>
    </source>
</reference>
<dbReference type="Proteomes" id="UP000075902">
    <property type="component" value="Unassembled WGS sequence"/>
</dbReference>
<name>A0A182TK58_9DIPT</name>
<proteinExistence type="predicted"/>
<reference evidence="2" key="2">
    <citation type="submission" date="2020-05" db="UniProtKB">
        <authorList>
            <consortium name="EnsemblMetazoa"/>
        </authorList>
    </citation>
    <scope>IDENTIFICATION</scope>
    <source>
        <strain evidence="2">CM1001059</strain>
    </source>
</reference>
<evidence type="ECO:0000313" key="3">
    <source>
        <dbReference type="Proteomes" id="UP000075902"/>
    </source>
</evidence>
<feature type="transmembrane region" description="Helical" evidence="1">
    <location>
        <begin position="85"/>
        <end position="110"/>
    </location>
</feature>